<proteinExistence type="predicted"/>
<dbReference type="EnsemblMetazoa" id="CJA33690.1">
    <property type="protein sequence ID" value="CJA33690.1"/>
    <property type="gene ID" value="WBGene00209537"/>
</dbReference>
<keyword evidence="2" id="KW-1185">Reference proteome</keyword>
<sequence length="113" mass="13007">TNIQPLPYKQRIRIPSIEELVNSVVSLRIIPDTFLTFQAISPYEDFQNHDDELEDVAPLYRTNRRRRGLWKKMKDGLKKVGKGVNKVLKKYRDKIVAKVMEKAVERAILGGGG</sequence>
<organism evidence="1 2">
    <name type="scientific">Caenorhabditis japonica</name>
    <dbReference type="NCBI Taxonomy" id="281687"/>
    <lineage>
        <taxon>Eukaryota</taxon>
        <taxon>Metazoa</taxon>
        <taxon>Ecdysozoa</taxon>
        <taxon>Nematoda</taxon>
        <taxon>Chromadorea</taxon>
        <taxon>Rhabditida</taxon>
        <taxon>Rhabditina</taxon>
        <taxon>Rhabditomorpha</taxon>
        <taxon>Rhabditoidea</taxon>
        <taxon>Rhabditidae</taxon>
        <taxon>Peloderinae</taxon>
        <taxon>Caenorhabditis</taxon>
    </lineage>
</organism>
<accession>A0A8R1IL36</accession>
<reference evidence="2" key="1">
    <citation type="submission" date="2010-08" db="EMBL/GenBank/DDBJ databases">
        <authorList>
            <consortium name="Caenorhabditis japonica Sequencing Consortium"/>
            <person name="Wilson R.K."/>
        </authorList>
    </citation>
    <scope>NUCLEOTIDE SEQUENCE [LARGE SCALE GENOMIC DNA]</scope>
    <source>
        <strain evidence="2">DF5081</strain>
    </source>
</reference>
<dbReference type="AlphaFoldDB" id="A0A8R1IL36"/>
<evidence type="ECO:0000313" key="1">
    <source>
        <dbReference type="EnsemblMetazoa" id="CJA33690.1"/>
    </source>
</evidence>
<reference evidence="1" key="2">
    <citation type="submission" date="2022-06" db="UniProtKB">
        <authorList>
            <consortium name="EnsemblMetazoa"/>
        </authorList>
    </citation>
    <scope>IDENTIFICATION</scope>
    <source>
        <strain evidence="1">DF5081</strain>
    </source>
</reference>
<protein>
    <submittedName>
        <fullName evidence="1">Uncharacterized protein</fullName>
    </submittedName>
</protein>
<dbReference type="Proteomes" id="UP000005237">
    <property type="component" value="Unassembled WGS sequence"/>
</dbReference>
<name>A0A8R1IL36_CAEJA</name>
<evidence type="ECO:0000313" key="2">
    <source>
        <dbReference type="Proteomes" id="UP000005237"/>
    </source>
</evidence>